<accession>A0ABN9TSC8</accession>
<evidence type="ECO:0008006" key="11">
    <source>
        <dbReference type="Google" id="ProtNLM"/>
    </source>
</evidence>
<feature type="compositionally biased region" description="Low complexity" evidence="5">
    <location>
        <begin position="1623"/>
        <end position="1642"/>
    </location>
</feature>
<feature type="compositionally biased region" description="Pro residues" evidence="5">
    <location>
        <begin position="1530"/>
        <end position="1551"/>
    </location>
</feature>
<organism evidence="9 10">
    <name type="scientific">Prorocentrum cordatum</name>
    <dbReference type="NCBI Taxonomy" id="2364126"/>
    <lineage>
        <taxon>Eukaryota</taxon>
        <taxon>Sar</taxon>
        <taxon>Alveolata</taxon>
        <taxon>Dinophyceae</taxon>
        <taxon>Prorocentrales</taxon>
        <taxon>Prorocentraceae</taxon>
        <taxon>Prorocentrum</taxon>
    </lineage>
</organism>
<protein>
    <recommendedName>
        <fullName evidence="11">Mechanosensitive ion channel</fullName>
    </recommendedName>
</protein>
<evidence type="ECO:0000313" key="9">
    <source>
        <dbReference type="EMBL" id="CAK0848885.1"/>
    </source>
</evidence>
<evidence type="ECO:0000259" key="8">
    <source>
        <dbReference type="Pfam" id="PF06025"/>
    </source>
</evidence>
<evidence type="ECO:0000256" key="1">
    <source>
        <dbReference type="ARBA" id="ARBA00004370"/>
    </source>
</evidence>
<feature type="region of interest" description="Disordered" evidence="5">
    <location>
        <begin position="1610"/>
        <end position="1652"/>
    </location>
</feature>
<evidence type="ECO:0000256" key="2">
    <source>
        <dbReference type="ARBA" id="ARBA00022692"/>
    </source>
</evidence>
<dbReference type="EMBL" id="CAUYUJ010015017">
    <property type="protein sequence ID" value="CAK0848885.1"/>
    <property type="molecule type" value="Genomic_DNA"/>
</dbReference>
<dbReference type="Gene3D" id="2.30.30.60">
    <property type="match status" value="1"/>
</dbReference>
<dbReference type="Pfam" id="PF00924">
    <property type="entry name" value="MS_channel_2nd"/>
    <property type="match status" value="1"/>
</dbReference>
<keyword evidence="4 6" id="KW-0472">Membrane</keyword>
<feature type="region of interest" description="Disordered" evidence="5">
    <location>
        <begin position="1473"/>
        <end position="1568"/>
    </location>
</feature>
<dbReference type="SUPFAM" id="SSF50182">
    <property type="entry name" value="Sm-like ribonucleoproteins"/>
    <property type="match status" value="1"/>
</dbReference>
<feature type="compositionally biased region" description="Pro residues" evidence="5">
    <location>
        <begin position="1498"/>
        <end position="1514"/>
    </location>
</feature>
<dbReference type="InterPro" id="IPR011009">
    <property type="entry name" value="Kinase-like_dom_sf"/>
</dbReference>
<feature type="transmembrane region" description="Helical" evidence="6">
    <location>
        <begin position="67"/>
        <end position="91"/>
    </location>
</feature>
<proteinExistence type="predicted"/>
<sequence>MVVTLIRDDMHLYLGAVAMAAAACQQQWDLICICAGAMCLASSAFWVLQRPTASLTKHRVDASMARYFASVLVWCSIAAIAYCIGLCGGFLQDWDIRHNERVVFAASIALGVGVQDTLANFAAGLLLVLFRPFRVGDDITVCDLCFTVESVTAFFTNGSTFSNQHVLIPNSKAIQNIITNWTSNPSIVLELSVHVRFGRQPCSKVRKAMTAAAKDFDAKLLEVVETYPIENPKAVLAKLPSCETNGVYGPMDISSKGTQWMLKPHVPEKAMLRCTDLGYECIHDALMSAGIEVFEECFSGKHQPSAPIRELYDIDDGEGPLATGGYATVFRARSRATMEWRAIKQLPLSSASRASQKQREQLKSEFQCLVRLDHPSIVRFYECFQEQLAEKLRQLPAGLPWERAVGPQWRALLDRFDDVLAARSGTVADPEIQSMFCSGDRLGDLLEDADMRVVLGAVRCLSVCIPGRQLQGFRSVAAERRLEVLAGGISWPASLRDICVDGCPPRDFLYEVPCASESTPGLAVISLPASSASAGPQELVQELVAAGRVPPAHLDSLRLQLRFWCHARSLEGWREAVAISLYALCDTVRHHGTEVLHRHLRARPGLFAELVGLVQCLPGIGQEAAVAVLRTSGMILDSRFGRTRMESRQFAQLLGVSVPHGILSCAVRGLLVEEPPSARAEDHHRVLLAAMDLYQSTTATAAQPQLGHASMVMAMLEQLQKKDVQSLPVVVAALRCLELTVEVSRSTALLIFRDLQALTAFSTRLGYEVDRLLSVGGEEDVCERAPPGGEALVAERAEYWRLLGEVTSRRKVCQQLLKNIQAALHSPDVVQAELSKILQGALMEILKKALEQPRKIGLSVFGSVFEIVSSLINDDPSRVPQLIENGVLPGIIGALNKETMLHVEWLSGVPSVLCAISLHAAGEELILSAPTRPFRLLTDVLLEPAFAATLHSQPELSQLVSSQVDKAVRNRPAAGSSRLAEHVAECIVGALGSALEEARGYPPWTAPDADHTQFLVDRLVAFSRFCWTSIGTNEQVATAFLEAGGLLLVRRLHELPCLPYHVCSLEGQQHPMSSLFSPRGTRTGNAMALGVLRDMLRAHLGPARGFLARLRGPRGPWEALAGLDPPEVWASLRSLSSLCMALEGLAALCREAPSVQHLEGIGDHVRLLMDVAPAILALEAWRPRGQDSPPKRSTETYTELARIAFSDQPVPKSPADAAGAAGPAANADGGALAASSAGVGRPAGTEAEAAAAEASPEAATLQRVAKQCVRLSALSLRHLLIAASKQLHAKTERQLKACPGSVGLSRALAEVSKAVVAHDRPADPVAAMRWASSAFDLLLKMQEEPSRVCVRPLQLCTFYQAGGFAPLAGMLKAISDDLGQDGSACALCSGFTYLEKVTSHKRFLNAPQVALLRADDGLISKDALCRSVQGEALRITLPVWREGDLSKFPDNIAQSLVKIWVHALDGPRSIPARPSWTPWAGPGPATAAEGAGAAGPAAEPPPREPPPPALPAGAPPGGSGALRQPAGTDGPPPPPRRAPPGHTRPPPPPSAPSGAGAAGAAPAERSQQQGIADGAVEMGFGRARVEHALEHFGAEALPDVPSLIMWMVSNPDDQEPARPRPAPGAAEAPVAQPGAAAAEWPGGQQGGALLEA</sequence>
<evidence type="ECO:0000256" key="3">
    <source>
        <dbReference type="ARBA" id="ARBA00022989"/>
    </source>
</evidence>
<gene>
    <name evidence="9" type="ORF">PCOR1329_LOCUS41722</name>
</gene>
<evidence type="ECO:0000313" key="10">
    <source>
        <dbReference type="Proteomes" id="UP001189429"/>
    </source>
</evidence>
<evidence type="ECO:0000259" key="7">
    <source>
        <dbReference type="Pfam" id="PF00924"/>
    </source>
</evidence>
<keyword evidence="10" id="KW-1185">Reference proteome</keyword>
<dbReference type="InterPro" id="IPR006685">
    <property type="entry name" value="MscS_channel_2nd"/>
</dbReference>
<dbReference type="InterPro" id="IPR010314">
    <property type="entry name" value="E3_Ub_ligase_DUF913"/>
</dbReference>
<reference evidence="9" key="1">
    <citation type="submission" date="2023-10" db="EMBL/GenBank/DDBJ databases">
        <authorList>
            <person name="Chen Y."/>
            <person name="Shah S."/>
            <person name="Dougan E. K."/>
            <person name="Thang M."/>
            <person name="Chan C."/>
        </authorList>
    </citation>
    <scope>NUCLEOTIDE SEQUENCE [LARGE SCALE GENOMIC DNA]</scope>
</reference>
<dbReference type="Proteomes" id="UP001189429">
    <property type="component" value="Unassembled WGS sequence"/>
</dbReference>
<feature type="domain" description="DUF913" evidence="8">
    <location>
        <begin position="746"/>
        <end position="974"/>
    </location>
</feature>
<feature type="transmembrane region" description="Helical" evidence="6">
    <location>
        <begin position="103"/>
        <end position="130"/>
    </location>
</feature>
<dbReference type="Pfam" id="PF06025">
    <property type="entry name" value="DUF913"/>
    <property type="match status" value="1"/>
</dbReference>
<evidence type="ECO:0000256" key="6">
    <source>
        <dbReference type="SAM" id="Phobius"/>
    </source>
</evidence>
<evidence type="ECO:0000256" key="4">
    <source>
        <dbReference type="ARBA" id="ARBA00023136"/>
    </source>
</evidence>
<evidence type="ECO:0000256" key="5">
    <source>
        <dbReference type="SAM" id="MobiDB-lite"/>
    </source>
</evidence>
<dbReference type="InterPro" id="IPR023408">
    <property type="entry name" value="MscS_beta-dom_sf"/>
</dbReference>
<dbReference type="InterPro" id="IPR045275">
    <property type="entry name" value="MscS_archaea/bacteria_type"/>
</dbReference>
<feature type="compositionally biased region" description="Low complexity" evidence="5">
    <location>
        <begin position="1480"/>
        <end position="1497"/>
    </location>
</feature>
<feature type="domain" description="Mechanosensitive ion channel MscS" evidence="7">
    <location>
        <begin position="116"/>
        <end position="182"/>
    </location>
</feature>
<dbReference type="PROSITE" id="PS51257">
    <property type="entry name" value="PROKAR_LIPOPROTEIN"/>
    <property type="match status" value="1"/>
</dbReference>
<name>A0ABN9TSC8_9DINO</name>
<comment type="subcellular location">
    <subcellularLocation>
        <location evidence="1">Membrane</location>
    </subcellularLocation>
</comment>
<feature type="transmembrane region" description="Helical" evidence="6">
    <location>
        <begin position="28"/>
        <end position="47"/>
    </location>
</feature>
<dbReference type="PANTHER" id="PTHR30221">
    <property type="entry name" value="SMALL-CONDUCTANCE MECHANOSENSITIVE CHANNEL"/>
    <property type="match status" value="1"/>
</dbReference>
<feature type="non-terminal residue" evidence="9">
    <location>
        <position position="1652"/>
    </location>
</feature>
<keyword evidence="2 6" id="KW-0812">Transmembrane</keyword>
<comment type="caution">
    <text evidence="9">The sequence shown here is derived from an EMBL/GenBank/DDBJ whole genome shotgun (WGS) entry which is preliminary data.</text>
</comment>
<feature type="compositionally biased region" description="Low complexity" evidence="5">
    <location>
        <begin position="1552"/>
        <end position="1563"/>
    </location>
</feature>
<keyword evidence="3 6" id="KW-1133">Transmembrane helix</keyword>
<dbReference type="PANTHER" id="PTHR30221:SF1">
    <property type="entry name" value="SMALL-CONDUCTANCE MECHANOSENSITIVE CHANNEL"/>
    <property type="match status" value="1"/>
</dbReference>
<dbReference type="Gene3D" id="3.30.200.20">
    <property type="entry name" value="Phosphorylase Kinase, domain 1"/>
    <property type="match status" value="1"/>
</dbReference>
<dbReference type="InterPro" id="IPR010920">
    <property type="entry name" value="LSM_dom_sf"/>
</dbReference>
<dbReference type="SUPFAM" id="SSF56112">
    <property type="entry name" value="Protein kinase-like (PK-like)"/>
    <property type="match status" value="1"/>
</dbReference>